<proteinExistence type="predicted"/>
<dbReference type="PANTHER" id="PTHR24369:SF210">
    <property type="entry name" value="CHAOPTIN-RELATED"/>
    <property type="match status" value="1"/>
</dbReference>
<dbReference type="PANTHER" id="PTHR24369">
    <property type="entry name" value="ANTIGEN BSP, PUTATIVE-RELATED"/>
    <property type="match status" value="1"/>
</dbReference>
<evidence type="ECO:0000256" key="1">
    <source>
        <dbReference type="ARBA" id="ARBA00022614"/>
    </source>
</evidence>
<dbReference type="InterPro" id="IPR003591">
    <property type="entry name" value="Leu-rich_rpt_typical-subtyp"/>
</dbReference>
<evidence type="ECO:0000256" key="2">
    <source>
        <dbReference type="ARBA" id="ARBA00022729"/>
    </source>
</evidence>
<dbReference type="EnsemblMetazoa" id="CapteT85086">
    <property type="protein sequence ID" value="CapteP85086"/>
    <property type="gene ID" value="CapteG85086"/>
</dbReference>
<gene>
    <name evidence="4" type="ORF">CAPTEDRAFT_85086</name>
</gene>
<dbReference type="SUPFAM" id="SSF52058">
    <property type="entry name" value="L domain-like"/>
    <property type="match status" value="1"/>
</dbReference>
<dbReference type="GO" id="GO:0005886">
    <property type="term" value="C:plasma membrane"/>
    <property type="evidence" value="ECO:0007669"/>
    <property type="project" value="TreeGrafter"/>
</dbReference>
<keyword evidence="6" id="KW-1185">Reference proteome</keyword>
<dbReference type="STRING" id="283909.R7UC22"/>
<dbReference type="Pfam" id="PF00560">
    <property type="entry name" value="LRR_1"/>
    <property type="match status" value="1"/>
</dbReference>
<keyword evidence="1" id="KW-0433">Leucine-rich repeat</keyword>
<feature type="non-terminal residue" evidence="4">
    <location>
        <position position="1"/>
    </location>
</feature>
<dbReference type="InterPro" id="IPR050541">
    <property type="entry name" value="LRR_TM_domain-containing"/>
</dbReference>
<dbReference type="InterPro" id="IPR001611">
    <property type="entry name" value="Leu-rich_rpt"/>
</dbReference>
<dbReference type="Gene3D" id="3.80.10.10">
    <property type="entry name" value="Ribonuclease Inhibitor"/>
    <property type="match status" value="1"/>
</dbReference>
<dbReference type="OrthoDB" id="6130667at2759"/>
<evidence type="ECO:0000256" key="3">
    <source>
        <dbReference type="ARBA" id="ARBA00022737"/>
    </source>
</evidence>
<dbReference type="HOGENOM" id="CLU_1614952_0_0_1"/>
<dbReference type="EMBL" id="AMQN01008413">
    <property type="status" value="NOT_ANNOTATED_CDS"/>
    <property type="molecule type" value="Genomic_DNA"/>
</dbReference>
<keyword evidence="2" id="KW-0732">Signal</keyword>
<reference evidence="4 6" key="2">
    <citation type="journal article" date="2013" name="Nature">
        <title>Insights into bilaterian evolution from three spiralian genomes.</title>
        <authorList>
            <person name="Simakov O."/>
            <person name="Marletaz F."/>
            <person name="Cho S.J."/>
            <person name="Edsinger-Gonzales E."/>
            <person name="Havlak P."/>
            <person name="Hellsten U."/>
            <person name="Kuo D.H."/>
            <person name="Larsson T."/>
            <person name="Lv J."/>
            <person name="Arendt D."/>
            <person name="Savage R."/>
            <person name="Osoegawa K."/>
            <person name="de Jong P."/>
            <person name="Grimwood J."/>
            <person name="Chapman J.A."/>
            <person name="Shapiro H."/>
            <person name="Aerts A."/>
            <person name="Otillar R.P."/>
            <person name="Terry A.Y."/>
            <person name="Boore J.L."/>
            <person name="Grigoriev I.V."/>
            <person name="Lindberg D.R."/>
            <person name="Seaver E.C."/>
            <person name="Weisblat D.A."/>
            <person name="Putnam N.H."/>
            <person name="Rokhsar D.S."/>
        </authorList>
    </citation>
    <scope>NUCLEOTIDE SEQUENCE</scope>
    <source>
        <strain evidence="4 6">I ESC-2004</strain>
    </source>
</reference>
<evidence type="ECO:0008006" key="7">
    <source>
        <dbReference type="Google" id="ProtNLM"/>
    </source>
</evidence>
<dbReference type="AlphaFoldDB" id="R7UC22"/>
<name>R7UC22_CAPTE</name>
<dbReference type="PROSITE" id="PS51450">
    <property type="entry name" value="LRR"/>
    <property type="match status" value="2"/>
</dbReference>
<organism evidence="4">
    <name type="scientific">Capitella teleta</name>
    <name type="common">Polychaete worm</name>
    <dbReference type="NCBI Taxonomy" id="283909"/>
    <lineage>
        <taxon>Eukaryota</taxon>
        <taxon>Metazoa</taxon>
        <taxon>Spiralia</taxon>
        <taxon>Lophotrochozoa</taxon>
        <taxon>Annelida</taxon>
        <taxon>Polychaeta</taxon>
        <taxon>Sedentaria</taxon>
        <taxon>Scolecida</taxon>
        <taxon>Capitellidae</taxon>
        <taxon>Capitella</taxon>
    </lineage>
</organism>
<reference evidence="5" key="3">
    <citation type="submission" date="2015-06" db="UniProtKB">
        <authorList>
            <consortium name="EnsemblMetazoa"/>
        </authorList>
    </citation>
    <scope>IDENTIFICATION</scope>
</reference>
<protein>
    <recommendedName>
        <fullName evidence="7">LRRCT domain-containing protein</fullName>
    </recommendedName>
</protein>
<feature type="non-terminal residue" evidence="4">
    <location>
        <position position="165"/>
    </location>
</feature>
<dbReference type="Proteomes" id="UP000014760">
    <property type="component" value="Unassembled WGS sequence"/>
</dbReference>
<reference evidence="6" key="1">
    <citation type="submission" date="2012-12" db="EMBL/GenBank/DDBJ databases">
        <authorList>
            <person name="Hellsten U."/>
            <person name="Grimwood J."/>
            <person name="Chapman J.A."/>
            <person name="Shapiro H."/>
            <person name="Aerts A."/>
            <person name="Otillar R.P."/>
            <person name="Terry A.Y."/>
            <person name="Boore J.L."/>
            <person name="Simakov O."/>
            <person name="Marletaz F."/>
            <person name="Cho S.-J."/>
            <person name="Edsinger-Gonzales E."/>
            <person name="Havlak P."/>
            <person name="Kuo D.-H."/>
            <person name="Larsson T."/>
            <person name="Lv J."/>
            <person name="Arendt D."/>
            <person name="Savage R."/>
            <person name="Osoegawa K."/>
            <person name="de Jong P."/>
            <person name="Lindberg D.R."/>
            <person name="Seaver E.C."/>
            <person name="Weisblat D.A."/>
            <person name="Putnam N.H."/>
            <person name="Grigoriev I.V."/>
            <person name="Rokhsar D.S."/>
        </authorList>
    </citation>
    <scope>NUCLEOTIDE SEQUENCE</scope>
    <source>
        <strain evidence="6">I ESC-2004</strain>
    </source>
</reference>
<evidence type="ECO:0000313" key="4">
    <source>
        <dbReference type="EMBL" id="ELU03529.1"/>
    </source>
</evidence>
<sequence length="165" mass="18886">YQFQGSLVSITLSNCSISEISATSFSNVTDLQHIDLSINQISNLPVTVFQHLDKLCHLNLERNQITAIQDETFTNLPNLKRLYLNGNKIKVIQSRLFFNLPKLLLTYFAVDLSGNPMHCDCIVYKLNRYLQSHKSVNPYHLDNWKCESPTNLAGVRIAEIDEILF</sequence>
<dbReference type="Pfam" id="PF13855">
    <property type="entry name" value="LRR_8"/>
    <property type="match status" value="1"/>
</dbReference>
<evidence type="ECO:0000313" key="6">
    <source>
        <dbReference type="Proteomes" id="UP000014760"/>
    </source>
</evidence>
<keyword evidence="3" id="KW-0677">Repeat</keyword>
<dbReference type="EMBL" id="KB303059">
    <property type="protein sequence ID" value="ELU03529.1"/>
    <property type="molecule type" value="Genomic_DNA"/>
</dbReference>
<accession>R7UC22</accession>
<dbReference type="InterPro" id="IPR032675">
    <property type="entry name" value="LRR_dom_sf"/>
</dbReference>
<evidence type="ECO:0000313" key="5">
    <source>
        <dbReference type="EnsemblMetazoa" id="CapteP85086"/>
    </source>
</evidence>
<dbReference type="SMART" id="SM00369">
    <property type="entry name" value="LRR_TYP"/>
    <property type="match status" value="4"/>
</dbReference>
<dbReference type="OMA" id="RYVNNDP"/>